<dbReference type="AlphaFoldDB" id="A0A964WRT9"/>
<dbReference type="Gene3D" id="3.40.50.720">
    <property type="entry name" value="NAD(P)-binding Rossmann-like Domain"/>
    <property type="match status" value="1"/>
</dbReference>
<dbReference type="Proteomes" id="UP000773614">
    <property type="component" value="Unassembled WGS sequence"/>
</dbReference>
<sequence>MSRILVLGGYGGFGARLARRLVGRGHSVLAAGRNPQKAAALEAACANLRAVAADRNGDLLPVLAAHRPDLVIDAAGPFQGSGYQVPLACIAAGIPYVDLADARAFVCGIGTLDEAARRAGVAVVSGASSVPALSGAAARRLAEGMESVRTVDIAISASSRATAGASVARAVLSYAGKPVKLWRARQWTEGRGWQELGRETFVVPERPPLRNRWLALADVPDLELLPAMLPGRPAVTFRAGTESPFQTLGLWGLAWAVRLGAVSSAERFAPLLLRLQRLTQGPSDGRSAMSVRVSGLAGGAAVERRWTLLAEDGDGPEIPTLAAVLLAEAIAAGRVPAGARHASALLPLEAFDPLFATLSVAHGVDEADLPPPLYRRIMGARFDALPPLVRELHEVHRDGGASGEGEVVRGGSPVAGLIARMMRFPPAGRHKLHVAFRESGGIETWTRDFGGHRFRSRLGVRAGHLVERFGPLRFHFELPSDGAGLRMEMRSWSAFGIPLPMALAPQSLAREWQEGDRFRFEVPVSLPLVGLVVRYTGWLRPD</sequence>
<dbReference type="Pfam" id="PF03435">
    <property type="entry name" value="Sacchrp_dh_NADP"/>
    <property type="match status" value="1"/>
</dbReference>
<dbReference type="InterPro" id="IPR025311">
    <property type="entry name" value="DUF4166"/>
</dbReference>
<dbReference type="EMBL" id="SPKJ01000001">
    <property type="protein sequence ID" value="MYZ46264.1"/>
    <property type="molecule type" value="Genomic_DNA"/>
</dbReference>
<organism evidence="3 4">
    <name type="scientific">Propylenella binzhouense</name>
    <dbReference type="NCBI Taxonomy" id="2555902"/>
    <lineage>
        <taxon>Bacteria</taxon>
        <taxon>Pseudomonadati</taxon>
        <taxon>Pseudomonadota</taxon>
        <taxon>Alphaproteobacteria</taxon>
        <taxon>Hyphomicrobiales</taxon>
        <taxon>Propylenellaceae</taxon>
        <taxon>Propylenella</taxon>
    </lineage>
</organism>
<name>A0A964WRT9_9HYPH</name>
<evidence type="ECO:0000259" key="2">
    <source>
        <dbReference type="Pfam" id="PF13761"/>
    </source>
</evidence>
<accession>A0A964WRT9</accession>
<evidence type="ECO:0000259" key="1">
    <source>
        <dbReference type="Pfam" id="PF03435"/>
    </source>
</evidence>
<feature type="domain" description="Saccharopine dehydrogenase NADP binding" evidence="1">
    <location>
        <begin position="4"/>
        <end position="124"/>
    </location>
</feature>
<evidence type="ECO:0000313" key="4">
    <source>
        <dbReference type="Proteomes" id="UP000773614"/>
    </source>
</evidence>
<feature type="domain" description="DUF4166" evidence="2">
    <location>
        <begin position="385"/>
        <end position="539"/>
    </location>
</feature>
<protein>
    <submittedName>
        <fullName evidence="3">SDR family NAD(P)-dependent oxidoreductase</fullName>
    </submittedName>
</protein>
<reference evidence="3" key="1">
    <citation type="submission" date="2019-03" db="EMBL/GenBank/DDBJ databases">
        <title>Afifella sp. nov., isolated from activated sludge.</title>
        <authorList>
            <person name="Li Q."/>
            <person name="Liu Y."/>
        </authorList>
    </citation>
    <scope>NUCLEOTIDE SEQUENCE</scope>
    <source>
        <strain evidence="3">L72</strain>
    </source>
</reference>
<dbReference type="PANTHER" id="PTHR43796:SF2">
    <property type="entry name" value="CARBOXYNORSPERMIDINE SYNTHASE"/>
    <property type="match status" value="1"/>
</dbReference>
<dbReference type="PANTHER" id="PTHR43796">
    <property type="entry name" value="CARBOXYNORSPERMIDINE SYNTHASE"/>
    <property type="match status" value="1"/>
</dbReference>
<comment type="caution">
    <text evidence="3">The sequence shown here is derived from an EMBL/GenBank/DDBJ whole genome shotgun (WGS) entry which is preliminary data.</text>
</comment>
<keyword evidence="4" id="KW-1185">Reference proteome</keyword>
<gene>
    <name evidence="3" type="ORF">E4O86_00805</name>
</gene>
<dbReference type="InterPro" id="IPR005097">
    <property type="entry name" value="Sacchrp_dh_NADP-bd"/>
</dbReference>
<dbReference type="OrthoDB" id="528778at2"/>
<dbReference type="SUPFAM" id="SSF51735">
    <property type="entry name" value="NAD(P)-binding Rossmann-fold domains"/>
    <property type="match status" value="1"/>
</dbReference>
<proteinExistence type="predicted"/>
<dbReference type="InterPro" id="IPR036291">
    <property type="entry name" value="NAD(P)-bd_dom_sf"/>
</dbReference>
<evidence type="ECO:0000313" key="3">
    <source>
        <dbReference type="EMBL" id="MYZ46264.1"/>
    </source>
</evidence>
<dbReference type="Pfam" id="PF13761">
    <property type="entry name" value="DUF4166"/>
    <property type="match status" value="1"/>
</dbReference>